<dbReference type="Gene3D" id="1.20.1330.10">
    <property type="entry name" value="f41 fragment of flagellin, N-terminal domain"/>
    <property type="match status" value="1"/>
</dbReference>
<dbReference type="InterPro" id="IPR001029">
    <property type="entry name" value="Flagellin_N"/>
</dbReference>
<dbReference type="Proteomes" id="UP000500938">
    <property type="component" value="Chromosome"/>
</dbReference>
<dbReference type="EMBL" id="CP053085">
    <property type="protein sequence ID" value="QJR36443.1"/>
    <property type="molecule type" value="Genomic_DNA"/>
</dbReference>
<protein>
    <recommendedName>
        <fullName evidence="3">Flagellin</fullName>
    </recommendedName>
</protein>
<dbReference type="GO" id="GO:0009288">
    <property type="term" value="C:bacterial-type flagellum"/>
    <property type="evidence" value="ECO:0007669"/>
    <property type="project" value="UniProtKB-SubCell"/>
</dbReference>
<proteinExistence type="inferred from homology"/>
<feature type="domain" description="Flagellin N-terminal" evidence="4">
    <location>
        <begin position="6"/>
        <end position="138"/>
    </location>
</feature>
<name>A0A6M4INZ0_9BACT</name>
<evidence type="ECO:0000313" key="6">
    <source>
        <dbReference type="EMBL" id="QJR36443.1"/>
    </source>
</evidence>
<organism evidence="6 7">
    <name type="scientific">Gemmatimonas groenlandica</name>
    <dbReference type="NCBI Taxonomy" id="2732249"/>
    <lineage>
        <taxon>Bacteria</taxon>
        <taxon>Pseudomonadati</taxon>
        <taxon>Gemmatimonadota</taxon>
        <taxon>Gemmatimonadia</taxon>
        <taxon>Gemmatimonadales</taxon>
        <taxon>Gemmatimonadaceae</taxon>
        <taxon>Gemmatimonas</taxon>
    </lineage>
</organism>
<keyword evidence="3" id="KW-0964">Secreted</keyword>
<keyword evidence="2 3" id="KW-0975">Bacterial flagellum</keyword>
<comment type="subcellular location">
    <subcellularLocation>
        <location evidence="3">Secreted</location>
    </subcellularLocation>
    <subcellularLocation>
        <location evidence="3">Bacterial flagellum</location>
    </subcellularLocation>
</comment>
<comment type="similarity">
    <text evidence="1 3">Belongs to the bacterial flagellin family.</text>
</comment>
<dbReference type="InterPro" id="IPR046358">
    <property type="entry name" value="Flagellin_C"/>
</dbReference>
<dbReference type="SUPFAM" id="SSF64518">
    <property type="entry name" value="Phase 1 flagellin"/>
    <property type="match status" value="1"/>
</dbReference>
<evidence type="ECO:0000259" key="4">
    <source>
        <dbReference type="Pfam" id="PF00669"/>
    </source>
</evidence>
<dbReference type="KEGG" id="ggr:HKW67_13485"/>
<dbReference type="RefSeq" id="WP_171225875.1">
    <property type="nucleotide sequence ID" value="NZ_CP053085.1"/>
</dbReference>
<gene>
    <name evidence="6" type="ORF">HKW67_13485</name>
</gene>
<sequence>MRVTNSIITRNSQSRLQANLQGLDRIRDDISSGIRLRKMSDNPTSGGELVRIGSSMRALSQFKRNVDSGNARASAEENVLDQLTNALTRGIELGIGQASATANPQSRLIVKAEVDQLINLAANLGNTRIGDEYLFGGNRAGEAPFATPAPATGSFSQLTLAGNPVNPSGNITLEIGDNRFVTPTHNGTEVFLDTDALESLRALSTALGNNDPTAIQAAADRITTANSNVQSLIGTQGARINELEMATVNLDLMELNLKAFRSDLRDTEIDKAMVELVGKQTLYQAAMSATSRILGLSLANYL</sequence>
<dbReference type="InterPro" id="IPR001492">
    <property type="entry name" value="Flagellin"/>
</dbReference>
<keyword evidence="7" id="KW-1185">Reference proteome</keyword>
<dbReference type="GO" id="GO:0005576">
    <property type="term" value="C:extracellular region"/>
    <property type="evidence" value="ECO:0007669"/>
    <property type="project" value="UniProtKB-SubCell"/>
</dbReference>
<dbReference type="PANTHER" id="PTHR42792:SF1">
    <property type="entry name" value="FLAGELLAR HOOK-ASSOCIATED PROTEIN 3"/>
    <property type="match status" value="1"/>
</dbReference>
<dbReference type="GO" id="GO:0005198">
    <property type="term" value="F:structural molecule activity"/>
    <property type="evidence" value="ECO:0007669"/>
    <property type="project" value="UniProtKB-UniRule"/>
</dbReference>
<dbReference type="Pfam" id="PF00669">
    <property type="entry name" value="Flagellin_N"/>
    <property type="match status" value="1"/>
</dbReference>
<reference evidence="6 7" key="1">
    <citation type="submission" date="2020-05" db="EMBL/GenBank/DDBJ databases">
        <title>Complete genome sequence of Gemmatimonas greenlandica TET16.</title>
        <authorList>
            <person name="Zeng Y."/>
        </authorList>
    </citation>
    <scope>NUCLEOTIDE SEQUENCE [LARGE SCALE GENOMIC DNA]</scope>
    <source>
        <strain evidence="6 7">TET16</strain>
    </source>
</reference>
<dbReference type="AlphaFoldDB" id="A0A6M4INZ0"/>
<evidence type="ECO:0000256" key="1">
    <source>
        <dbReference type="ARBA" id="ARBA00005709"/>
    </source>
</evidence>
<dbReference type="PANTHER" id="PTHR42792">
    <property type="entry name" value="FLAGELLIN"/>
    <property type="match status" value="1"/>
</dbReference>
<feature type="domain" description="Flagellin C-terminal" evidence="5">
    <location>
        <begin position="221"/>
        <end position="302"/>
    </location>
</feature>
<evidence type="ECO:0000259" key="5">
    <source>
        <dbReference type="Pfam" id="PF00700"/>
    </source>
</evidence>
<comment type="function">
    <text evidence="3">Flagellin is the subunit protein which polymerizes to form the filaments of bacterial flagella.</text>
</comment>
<evidence type="ECO:0000256" key="3">
    <source>
        <dbReference type="RuleBase" id="RU362073"/>
    </source>
</evidence>
<evidence type="ECO:0000313" key="7">
    <source>
        <dbReference type="Proteomes" id="UP000500938"/>
    </source>
</evidence>
<accession>A0A6M4INZ0</accession>
<dbReference type="Pfam" id="PF00700">
    <property type="entry name" value="Flagellin_C"/>
    <property type="match status" value="1"/>
</dbReference>
<evidence type="ECO:0000256" key="2">
    <source>
        <dbReference type="ARBA" id="ARBA00023143"/>
    </source>
</evidence>